<evidence type="ECO:0000256" key="4">
    <source>
        <dbReference type="ARBA" id="ARBA00022723"/>
    </source>
</evidence>
<dbReference type="Gene3D" id="1.10.630.10">
    <property type="entry name" value="Cytochrome P450"/>
    <property type="match status" value="1"/>
</dbReference>
<protein>
    <submittedName>
        <fullName evidence="9">Cytochrome P450</fullName>
    </submittedName>
</protein>
<comment type="cofactor">
    <cofactor evidence="1">
        <name>heme</name>
        <dbReference type="ChEBI" id="CHEBI:30413"/>
    </cofactor>
</comment>
<dbReference type="EMBL" id="JAQQWE010000004">
    <property type="protein sequence ID" value="KAK7955990.1"/>
    <property type="molecule type" value="Genomic_DNA"/>
</dbReference>
<keyword evidence="5" id="KW-0560">Oxidoreductase</keyword>
<evidence type="ECO:0000256" key="6">
    <source>
        <dbReference type="ARBA" id="ARBA00023004"/>
    </source>
</evidence>
<dbReference type="PANTHER" id="PTHR46206:SF1">
    <property type="entry name" value="P450, PUTATIVE (EUROFUNG)-RELATED"/>
    <property type="match status" value="1"/>
</dbReference>
<evidence type="ECO:0000256" key="2">
    <source>
        <dbReference type="ARBA" id="ARBA00010617"/>
    </source>
</evidence>
<name>A0ABR1QH73_9PEZI</name>
<keyword evidence="7" id="KW-0503">Monooxygenase</keyword>
<feature type="compositionally biased region" description="Low complexity" evidence="8">
    <location>
        <begin position="187"/>
        <end position="197"/>
    </location>
</feature>
<evidence type="ECO:0000256" key="1">
    <source>
        <dbReference type="ARBA" id="ARBA00001971"/>
    </source>
</evidence>
<keyword evidence="10" id="KW-1185">Reference proteome</keyword>
<dbReference type="PANTHER" id="PTHR46206">
    <property type="entry name" value="CYTOCHROME P450"/>
    <property type="match status" value="1"/>
</dbReference>
<sequence length="236" mass="26217">MPPPDRCELWDHAQHRLPGGQLDLQHYKLGCRVLRNEFSAVLGQGGDVAQGWTKAKVASLTRADSVARETLRLGSFGNRFQFRKGLVDNVVTEDSVKLPRGALVSMLAHPAHRDAEFLNDPAIRAHSVSLAPLKPPPTPTASRVFRSSPSWGRGRSIFLGAMANTPARDAFWWTLSSSLSWPNFCKTTTPSSRPSTRGSDRRSTGWRRRPFLRLTPRSGSNAGLEFPSSMEIPFWQ</sequence>
<evidence type="ECO:0000256" key="8">
    <source>
        <dbReference type="SAM" id="MobiDB-lite"/>
    </source>
</evidence>
<dbReference type="RefSeq" id="XP_066701296.1">
    <property type="nucleotide sequence ID" value="XM_066841434.1"/>
</dbReference>
<organism evidence="9 10">
    <name type="scientific">Apiospora aurea</name>
    <dbReference type="NCBI Taxonomy" id="335848"/>
    <lineage>
        <taxon>Eukaryota</taxon>
        <taxon>Fungi</taxon>
        <taxon>Dikarya</taxon>
        <taxon>Ascomycota</taxon>
        <taxon>Pezizomycotina</taxon>
        <taxon>Sordariomycetes</taxon>
        <taxon>Xylariomycetidae</taxon>
        <taxon>Amphisphaeriales</taxon>
        <taxon>Apiosporaceae</taxon>
        <taxon>Apiospora</taxon>
    </lineage>
</organism>
<dbReference type="InterPro" id="IPR036396">
    <property type="entry name" value="Cyt_P450_sf"/>
</dbReference>
<feature type="region of interest" description="Disordered" evidence="8">
    <location>
        <begin position="186"/>
        <end position="212"/>
    </location>
</feature>
<evidence type="ECO:0000313" key="9">
    <source>
        <dbReference type="EMBL" id="KAK7955990.1"/>
    </source>
</evidence>
<gene>
    <name evidence="9" type="ORF">PG986_005212</name>
</gene>
<accession>A0ABR1QH73</accession>
<comment type="similarity">
    <text evidence="2">Belongs to the cytochrome P450 family.</text>
</comment>
<dbReference type="GeneID" id="92074496"/>
<evidence type="ECO:0000256" key="3">
    <source>
        <dbReference type="ARBA" id="ARBA00022617"/>
    </source>
</evidence>
<reference evidence="9 10" key="1">
    <citation type="submission" date="2023-01" db="EMBL/GenBank/DDBJ databases">
        <title>Analysis of 21 Apiospora genomes using comparative genomics revels a genus with tremendous synthesis potential of carbohydrate active enzymes and secondary metabolites.</title>
        <authorList>
            <person name="Sorensen T."/>
        </authorList>
    </citation>
    <scope>NUCLEOTIDE SEQUENCE [LARGE SCALE GENOMIC DNA]</scope>
    <source>
        <strain evidence="9 10">CBS 24483</strain>
    </source>
</reference>
<proteinExistence type="inferred from homology"/>
<evidence type="ECO:0000256" key="5">
    <source>
        <dbReference type="ARBA" id="ARBA00023002"/>
    </source>
</evidence>
<dbReference type="SUPFAM" id="SSF48264">
    <property type="entry name" value="Cytochrome P450"/>
    <property type="match status" value="1"/>
</dbReference>
<keyword evidence="4" id="KW-0479">Metal-binding</keyword>
<dbReference type="Proteomes" id="UP001391051">
    <property type="component" value="Unassembled WGS sequence"/>
</dbReference>
<evidence type="ECO:0000313" key="10">
    <source>
        <dbReference type="Proteomes" id="UP001391051"/>
    </source>
</evidence>
<comment type="caution">
    <text evidence="9">The sequence shown here is derived from an EMBL/GenBank/DDBJ whole genome shotgun (WGS) entry which is preliminary data.</text>
</comment>
<keyword evidence="3" id="KW-0349">Heme</keyword>
<evidence type="ECO:0000256" key="7">
    <source>
        <dbReference type="ARBA" id="ARBA00023033"/>
    </source>
</evidence>
<keyword evidence="6" id="KW-0408">Iron</keyword>